<gene>
    <name evidence="1" type="ORF">F0U60_40290</name>
</gene>
<proteinExistence type="predicted"/>
<evidence type="ECO:0000313" key="2">
    <source>
        <dbReference type="Proteomes" id="UP001611383"/>
    </source>
</evidence>
<sequence>MLLRPMSDFAQGFIVLGAARTKVQRSLGSRRLSAFLASGPGKALRLWPQVEGEAAEEAATALSRELPGSRVLVFSTGEDTLKVGAHVEGACQTREEVALRMRTAKQLAQAHAALQRVSTALDFKGHRPTLLRDGESRPGFLALAGVKEDDIASLSYARLAEARQHPEAPDAARFQGFFFVDEEGMAHPFFSSDSGQES</sequence>
<dbReference type="EMBL" id="CP043494">
    <property type="protein sequence ID" value="WNG49670.1"/>
    <property type="molecule type" value="Genomic_DNA"/>
</dbReference>
<dbReference type="RefSeq" id="WP_395807838.1">
    <property type="nucleotide sequence ID" value="NZ_CP043494.1"/>
</dbReference>
<keyword evidence="2" id="KW-1185">Reference proteome</keyword>
<name>A0ABY9X2P9_9BACT</name>
<accession>A0ABY9X2P9</accession>
<evidence type="ECO:0000313" key="1">
    <source>
        <dbReference type="EMBL" id="WNG49670.1"/>
    </source>
</evidence>
<reference evidence="1 2" key="1">
    <citation type="submission" date="2019-08" db="EMBL/GenBank/DDBJ databases">
        <title>Archangium and Cystobacter genomes.</title>
        <authorList>
            <person name="Chen I.-C.K."/>
            <person name="Wielgoss S."/>
        </authorList>
    </citation>
    <scope>NUCLEOTIDE SEQUENCE [LARGE SCALE GENOMIC DNA]</scope>
    <source>
        <strain evidence="1 2">Cbm 6</strain>
    </source>
</reference>
<protein>
    <submittedName>
        <fullName evidence="1">Uncharacterized protein</fullName>
    </submittedName>
</protein>
<organism evidence="1 2">
    <name type="scientific">Archangium minus</name>
    <dbReference type="NCBI Taxonomy" id="83450"/>
    <lineage>
        <taxon>Bacteria</taxon>
        <taxon>Pseudomonadati</taxon>
        <taxon>Myxococcota</taxon>
        <taxon>Myxococcia</taxon>
        <taxon>Myxococcales</taxon>
        <taxon>Cystobacterineae</taxon>
        <taxon>Archangiaceae</taxon>
        <taxon>Archangium</taxon>
    </lineage>
</organism>
<dbReference type="Proteomes" id="UP001611383">
    <property type="component" value="Chromosome"/>
</dbReference>